<feature type="compositionally biased region" description="Basic residues" evidence="1">
    <location>
        <begin position="1"/>
        <end position="13"/>
    </location>
</feature>
<keyword evidence="3" id="KW-1185">Reference proteome</keyword>
<evidence type="ECO:0000313" key="3">
    <source>
        <dbReference type="Proteomes" id="UP001390339"/>
    </source>
</evidence>
<sequence>MVKPHHCPRKGKKGAGPCASSQKSYCTNHQGPCPKHPNDICLKGQRCRMCIAEDTSNNSRARAAKLKAEKEAEMAKKLEPASNGKIKGGK</sequence>
<accession>A0ABR2IG00</accession>
<evidence type="ECO:0000313" key="2">
    <source>
        <dbReference type="EMBL" id="KAK8862272.1"/>
    </source>
</evidence>
<gene>
    <name evidence="2" type="ORF">PGQ11_008507</name>
</gene>
<reference evidence="2 3" key="1">
    <citation type="journal article" date="2024" name="IMA Fungus">
        <title>Apiospora arundinis, a panoply of carbohydrate-active enzymes and secondary metabolites.</title>
        <authorList>
            <person name="Sorensen T."/>
            <person name="Petersen C."/>
            <person name="Muurmann A.T."/>
            <person name="Christiansen J.V."/>
            <person name="Brundto M.L."/>
            <person name="Overgaard C.K."/>
            <person name="Boysen A.T."/>
            <person name="Wollenberg R.D."/>
            <person name="Larsen T.O."/>
            <person name="Sorensen J.L."/>
            <person name="Nielsen K.L."/>
            <person name="Sondergaard T.E."/>
        </authorList>
    </citation>
    <scope>NUCLEOTIDE SEQUENCE [LARGE SCALE GENOMIC DNA]</scope>
    <source>
        <strain evidence="2 3">AAU 773</strain>
    </source>
</reference>
<feature type="region of interest" description="Disordered" evidence="1">
    <location>
        <begin position="1"/>
        <end position="23"/>
    </location>
</feature>
<proteinExistence type="predicted"/>
<comment type="caution">
    <text evidence="2">The sequence shown here is derived from an EMBL/GenBank/DDBJ whole genome shotgun (WGS) entry which is preliminary data.</text>
</comment>
<protein>
    <submittedName>
        <fullName evidence="2">Uncharacterized protein</fullName>
    </submittedName>
</protein>
<dbReference type="Proteomes" id="UP001390339">
    <property type="component" value="Unassembled WGS sequence"/>
</dbReference>
<dbReference type="EMBL" id="JAPCWZ010000005">
    <property type="protein sequence ID" value="KAK8862272.1"/>
    <property type="molecule type" value="Genomic_DNA"/>
</dbReference>
<evidence type="ECO:0000256" key="1">
    <source>
        <dbReference type="SAM" id="MobiDB-lite"/>
    </source>
</evidence>
<name>A0ABR2IG00_9PEZI</name>
<organism evidence="2 3">
    <name type="scientific">Apiospora arundinis</name>
    <dbReference type="NCBI Taxonomy" id="335852"/>
    <lineage>
        <taxon>Eukaryota</taxon>
        <taxon>Fungi</taxon>
        <taxon>Dikarya</taxon>
        <taxon>Ascomycota</taxon>
        <taxon>Pezizomycotina</taxon>
        <taxon>Sordariomycetes</taxon>
        <taxon>Xylariomycetidae</taxon>
        <taxon>Amphisphaeriales</taxon>
        <taxon>Apiosporaceae</taxon>
        <taxon>Apiospora</taxon>
    </lineage>
</organism>